<dbReference type="Gene3D" id="1.20.1260.10">
    <property type="match status" value="1"/>
</dbReference>
<dbReference type="PANTHER" id="PTHR36933">
    <property type="entry name" value="SLL0788 PROTEIN"/>
    <property type="match status" value="1"/>
</dbReference>
<name>A0A4R5AIP6_9ACTN</name>
<dbReference type="Proteomes" id="UP000295217">
    <property type="component" value="Unassembled WGS sequence"/>
</dbReference>
<feature type="region of interest" description="Disordered" evidence="1">
    <location>
        <begin position="157"/>
        <end position="185"/>
    </location>
</feature>
<dbReference type="InterPro" id="IPR012347">
    <property type="entry name" value="Ferritin-like"/>
</dbReference>
<dbReference type="PANTHER" id="PTHR36933:SF1">
    <property type="entry name" value="SLL0788 PROTEIN"/>
    <property type="match status" value="1"/>
</dbReference>
<evidence type="ECO:0000313" key="3">
    <source>
        <dbReference type="EMBL" id="TDD71249.1"/>
    </source>
</evidence>
<dbReference type="InterPro" id="IPR005183">
    <property type="entry name" value="DUF305_CopM-like"/>
</dbReference>
<evidence type="ECO:0000256" key="1">
    <source>
        <dbReference type="SAM" id="MobiDB-lite"/>
    </source>
</evidence>
<dbReference type="OrthoDB" id="26872at2"/>
<dbReference type="EMBL" id="SMLB01000006">
    <property type="protein sequence ID" value="TDD71249.1"/>
    <property type="molecule type" value="Genomic_DNA"/>
</dbReference>
<proteinExistence type="predicted"/>
<organism evidence="3 4">
    <name type="scientific">Jiangella aurantiaca</name>
    <dbReference type="NCBI Taxonomy" id="2530373"/>
    <lineage>
        <taxon>Bacteria</taxon>
        <taxon>Bacillati</taxon>
        <taxon>Actinomycetota</taxon>
        <taxon>Actinomycetes</taxon>
        <taxon>Jiangellales</taxon>
        <taxon>Jiangellaceae</taxon>
        <taxon>Jiangella</taxon>
    </lineage>
</organism>
<gene>
    <name evidence="3" type="ORF">E1262_06445</name>
</gene>
<feature type="domain" description="DUF305" evidence="2">
    <location>
        <begin position="100"/>
        <end position="258"/>
    </location>
</feature>
<reference evidence="3 4" key="1">
    <citation type="submission" date="2019-02" db="EMBL/GenBank/DDBJ databases">
        <title>Draft genome sequences of novel Actinobacteria.</title>
        <authorList>
            <person name="Sahin N."/>
            <person name="Ay H."/>
            <person name="Saygin H."/>
        </authorList>
    </citation>
    <scope>NUCLEOTIDE SEQUENCE [LARGE SCALE GENOMIC DNA]</scope>
    <source>
        <strain evidence="3 4">8K307</strain>
    </source>
</reference>
<evidence type="ECO:0000259" key="2">
    <source>
        <dbReference type="Pfam" id="PF03713"/>
    </source>
</evidence>
<dbReference type="Pfam" id="PF03713">
    <property type="entry name" value="DUF305"/>
    <property type="match status" value="1"/>
</dbReference>
<dbReference type="AlphaFoldDB" id="A0A4R5AIP6"/>
<protein>
    <submittedName>
        <fullName evidence="3">DUF305 domain-containing protein</fullName>
    </submittedName>
</protein>
<comment type="caution">
    <text evidence="3">The sequence shown here is derived from an EMBL/GenBank/DDBJ whole genome shotgun (WGS) entry which is preliminary data.</text>
</comment>
<dbReference type="RefSeq" id="WP_132102315.1">
    <property type="nucleotide sequence ID" value="NZ_SMLB01000006.1"/>
</dbReference>
<feature type="compositionally biased region" description="Basic and acidic residues" evidence="1">
    <location>
        <begin position="157"/>
        <end position="178"/>
    </location>
</feature>
<sequence>MWELLASLPRALHLRSTDPGISCEGLLFSDSRHLGRSLSMLIARRTLIAVLAVGVAAGCTSDDEADPPPVVQLGAPGETGTPLTDGEVSGLDQPEHTDADVAFVHGMIQHHAQALVMTDLVADRAGSDDLSLMAERMDVSQRDEIALLEEWLVNRGEDVPDASGEHGQHGQHGQHGEDGQSMPGMLTDADLARLEAATGRDFDELFLLYMIRHHEGALVMVGELLSGGEGGQESALFQLAQHIDSDQSIEIARMKSLLAEIAASPGS</sequence>
<accession>A0A4R5AIP6</accession>
<evidence type="ECO:0000313" key="4">
    <source>
        <dbReference type="Proteomes" id="UP000295217"/>
    </source>
</evidence>
<keyword evidence="4" id="KW-1185">Reference proteome</keyword>